<feature type="region of interest" description="Disordered" evidence="4">
    <location>
        <begin position="453"/>
        <end position="485"/>
    </location>
</feature>
<dbReference type="GO" id="GO:1990414">
    <property type="term" value="P:replication-born double-strand break repair via sister chromatid exchange"/>
    <property type="evidence" value="ECO:0007669"/>
    <property type="project" value="TreeGrafter"/>
</dbReference>
<dbReference type="GO" id="GO:0007062">
    <property type="term" value="P:sister chromatid cohesion"/>
    <property type="evidence" value="ECO:0007669"/>
    <property type="project" value="InterPro"/>
</dbReference>
<gene>
    <name evidence="7" type="ORF">NEOLEDRAFT_1126157</name>
</gene>
<comment type="subcellular location">
    <subcellularLocation>
        <location evidence="1">Nucleus</location>
    </subcellularLocation>
</comment>
<evidence type="ECO:0000259" key="6">
    <source>
        <dbReference type="Pfam" id="PF04825"/>
    </source>
</evidence>
<dbReference type="InParanoid" id="A0A165W2F8"/>
<dbReference type="Proteomes" id="UP000076761">
    <property type="component" value="Unassembled WGS sequence"/>
</dbReference>
<evidence type="ECO:0000256" key="4">
    <source>
        <dbReference type="SAM" id="MobiDB-lite"/>
    </source>
</evidence>
<dbReference type="InterPro" id="IPR006910">
    <property type="entry name" value="Rad21_Rec8_N"/>
</dbReference>
<dbReference type="GO" id="GO:0005634">
    <property type="term" value="C:nucleus"/>
    <property type="evidence" value="ECO:0007669"/>
    <property type="project" value="UniProtKB-SubCell"/>
</dbReference>
<comment type="similarity">
    <text evidence="2">Belongs to the rad21 family.</text>
</comment>
<dbReference type="STRING" id="1314782.A0A165W2F8"/>
<evidence type="ECO:0000259" key="5">
    <source>
        <dbReference type="Pfam" id="PF04824"/>
    </source>
</evidence>
<feature type="compositionally biased region" description="Basic residues" evidence="4">
    <location>
        <begin position="162"/>
        <end position="171"/>
    </location>
</feature>
<evidence type="ECO:0000313" key="7">
    <source>
        <dbReference type="EMBL" id="KZT30569.1"/>
    </source>
</evidence>
<dbReference type="GO" id="GO:0008278">
    <property type="term" value="C:cohesin complex"/>
    <property type="evidence" value="ECO:0007669"/>
    <property type="project" value="InterPro"/>
</dbReference>
<dbReference type="InterPro" id="IPR039781">
    <property type="entry name" value="Rad21/Rec8-like"/>
</dbReference>
<sequence length="746" mass="81613">MFFSTELLSRRDSGFGLLWLAATLGSKSSFKKLPKRSVLTADIAQLCGLIVEPAEPLALRLSSNLMVGVVRVYKVKQEIFLSDVTTCFHSLKKAVQDFQSMTLSDAQLQMGQPTVRSDAVTLQADPGAEFAMNFDHFFAEWDDFLEQNGQDADQDDDEYGKSRGKSKRKNKQQSMSIAEDARAIPHTLDENLEQLLSTSFDASFAGSAFVGADPSSSQMNGEFGFALDDNPFGGPDDLDLGIADELAQELGEGWGIPSQNQAQDAQMNLDANMNSNPALDDMDFGDFAPNMDEPAAGLIVPEDDGMNNAFIEHVAPFDQGADAGPISPHAFEMTPRLVDSPGVLPKEAMDGEDVGGDLEDLPTGPKRPKRTRLVMDARTELTDEELQNARTNYLQGQTVLKNELELKKFERDGIKIIEEMICGVPRAFMAESLMDFWSHTLKVQMDSRFRVPDLTEDEPPMKRQRTSKAGLDDNNAKERQDDMPGFDFNNGDNDMQFGANVDFLMDIDNNMGFMQQYGADPNAGLEPGLIRSSEEPDIARRASRPPSGLGSYLGAGAGDAPIGSSQKSSLFPWDNAGPSSSVAGGPFSSARFGSDRASVDQADIRLRRSRSGSRRGSSLVPNRMGSVLGDVGMSPMLGDAFLGKDDDFVFDLSADDKAPIEDSQISEMNLVTLERNSHNFLEYTKMQIQTLPHRSDSLTFDDVVLKDTSTPHVAAAAFYHCLVLATKDLLRLNQDTPYGSIQLSVK</sequence>
<dbReference type="OrthoDB" id="10071381at2759"/>
<dbReference type="PANTHER" id="PTHR12585:SF72">
    <property type="entry name" value="MEIOTIC RECOMBINATION PROTEIN REC8"/>
    <property type="match status" value="1"/>
</dbReference>
<dbReference type="GO" id="GO:0003682">
    <property type="term" value="F:chromatin binding"/>
    <property type="evidence" value="ECO:0007669"/>
    <property type="project" value="TreeGrafter"/>
</dbReference>
<accession>A0A165W2F8</accession>
<organism evidence="7 8">
    <name type="scientific">Neolentinus lepideus HHB14362 ss-1</name>
    <dbReference type="NCBI Taxonomy" id="1314782"/>
    <lineage>
        <taxon>Eukaryota</taxon>
        <taxon>Fungi</taxon>
        <taxon>Dikarya</taxon>
        <taxon>Basidiomycota</taxon>
        <taxon>Agaricomycotina</taxon>
        <taxon>Agaricomycetes</taxon>
        <taxon>Gloeophyllales</taxon>
        <taxon>Gloeophyllaceae</taxon>
        <taxon>Neolentinus</taxon>
    </lineage>
</organism>
<reference evidence="7 8" key="1">
    <citation type="journal article" date="2016" name="Mol. Biol. Evol.">
        <title>Comparative Genomics of Early-Diverging Mushroom-Forming Fungi Provides Insights into the Origins of Lignocellulose Decay Capabilities.</title>
        <authorList>
            <person name="Nagy L.G."/>
            <person name="Riley R."/>
            <person name="Tritt A."/>
            <person name="Adam C."/>
            <person name="Daum C."/>
            <person name="Floudas D."/>
            <person name="Sun H."/>
            <person name="Yadav J.S."/>
            <person name="Pangilinan J."/>
            <person name="Larsson K.H."/>
            <person name="Matsuura K."/>
            <person name="Barry K."/>
            <person name="Labutti K."/>
            <person name="Kuo R."/>
            <person name="Ohm R.A."/>
            <person name="Bhattacharya S.S."/>
            <person name="Shirouzu T."/>
            <person name="Yoshinaga Y."/>
            <person name="Martin F.M."/>
            <person name="Grigoriev I.V."/>
            <person name="Hibbett D.S."/>
        </authorList>
    </citation>
    <scope>NUCLEOTIDE SEQUENCE [LARGE SCALE GENOMIC DNA]</scope>
    <source>
        <strain evidence="7 8">HHB14362 ss-1</strain>
    </source>
</reference>
<keyword evidence="3" id="KW-0539">Nucleus</keyword>
<feature type="domain" description="Rad21/Rec8-like protein N-terminal" evidence="6">
    <location>
        <begin position="1"/>
        <end position="104"/>
    </location>
</feature>
<dbReference type="Gene3D" id="1.10.10.580">
    <property type="entry name" value="Structural maintenance of chromosome 1. Chain E"/>
    <property type="match status" value="1"/>
</dbReference>
<dbReference type="Pfam" id="PF04824">
    <property type="entry name" value="Rad21_Rec8"/>
    <property type="match status" value="1"/>
</dbReference>
<dbReference type="AlphaFoldDB" id="A0A165W2F8"/>
<dbReference type="EMBL" id="KV425551">
    <property type="protein sequence ID" value="KZT30569.1"/>
    <property type="molecule type" value="Genomic_DNA"/>
</dbReference>
<proteinExistence type="inferred from homology"/>
<name>A0A165W2F8_9AGAM</name>
<evidence type="ECO:0000256" key="2">
    <source>
        <dbReference type="ARBA" id="ARBA00009870"/>
    </source>
</evidence>
<feature type="region of interest" description="Disordered" evidence="4">
    <location>
        <begin position="536"/>
        <end position="555"/>
    </location>
</feature>
<protein>
    <recommendedName>
        <fullName evidence="9">Rad21/Rec8-like protein N-terminal domain-containing protein</fullName>
    </recommendedName>
</protein>
<feature type="domain" description="Rad21/Rec8-like protein C-terminal eukaryotic" evidence="5">
    <location>
        <begin position="712"/>
        <end position="745"/>
    </location>
</feature>
<dbReference type="Pfam" id="PF04825">
    <property type="entry name" value="Rad21_Rec8_N"/>
    <property type="match status" value="1"/>
</dbReference>
<evidence type="ECO:0000313" key="8">
    <source>
        <dbReference type="Proteomes" id="UP000076761"/>
    </source>
</evidence>
<dbReference type="PANTHER" id="PTHR12585">
    <property type="entry name" value="SCC1 / RAD21 FAMILY MEMBER"/>
    <property type="match status" value="1"/>
</dbReference>
<evidence type="ECO:0008006" key="9">
    <source>
        <dbReference type="Google" id="ProtNLM"/>
    </source>
</evidence>
<dbReference type="InterPro" id="IPR006909">
    <property type="entry name" value="Rad21/Rec8_C_eu"/>
</dbReference>
<dbReference type="InterPro" id="IPR036390">
    <property type="entry name" value="WH_DNA-bd_sf"/>
</dbReference>
<keyword evidence="8" id="KW-1185">Reference proteome</keyword>
<feature type="region of interest" description="Disordered" evidence="4">
    <location>
        <begin position="148"/>
        <end position="183"/>
    </location>
</feature>
<dbReference type="InterPro" id="IPR023093">
    <property type="entry name" value="ScpA-like_C"/>
</dbReference>
<evidence type="ECO:0000256" key="3">
    <source>
        <dbReference type="ARBA" id="ARBA00023242"/>
    </source>
</evidence>
<dbReference type="SUPFAM" id="SSF46785">
    <property type="entry name" value="Winged helix' DNA-binding domain"/>
    <property type="match status" value="1"/>
</dbReference>
<evidence type="ECO:0000256" key="1">
    <source>
        <dbReference type="ARBA" id="ARBA00004123"/>
    </source>
</evidence>
<feature type="compositionally biased region" description="Basic and acidic residues" evidence="4">
    <location>
        <begin position="470"/>
        <end position="482"/>
    </location>
</feature>